<dbReference type="EMBL" id="KP899803">
    <property type="protein sequence ID" value="AKJ19692.1"/>
    <property type="molecule type" value="Genomic_DNA"/>
</dbReference>
<keyword evidence="1" id="KW-0614">Plasmid</keyword>
<accession>A0A0G3B4F5</accession>
<proteinExistence type="predicted"/>
<geneLocation type="plasmid" evidence="1">
    <name>p8025</name>
</geneLocation>
<name>A0A0G3B4F5_SALTM</name>
<gene>
    <name evidence="1" type="primary">lxr</name>
</gene>
<dbReference type="AlphaFoldDB" id="A0A0G3B4F5"/>
<evidence type="ECO:0000313" key="1">
    <source>
        <dbReference type="EMBL" id="AKJ19692.1"/>
    </source>
</evidence>
<organism evidence="1">
    <name type="scientific">Salmonella typhimurium</name>
    <dbReference type="NCBI Taxonomy" id="90371"/>
    <lineage>
        <taxon>Bacteria</taxon>
        <taxon>Pseudomonadati</taxon>
        <taxon>Pseudomonadota</taxon>
        <taxon>Gammaproteobacteria</taxon>
        <taxon>Enterobacterales</taxon>
        <taxon>Enterobacteriaceae</taxon>
        <taxon>Salmonella</taxon>
    </lineage>
</organism>
<protein>
    <submittedName>
        <fullName evidence="1">LxR</fullName>
    </submittedName>
</protein>
<sequence length="146" mass="17232">MTCGRFPVACMNRRRMMPNQIPNNPTLPKNFDITPNEKRSKAQLDAWWDHPYCVTHNEKFHVYCLNGGAWDRPTWLAQADTYDEACELAERKQAEWVARREQPIYYMTFEPPFQMVRQPQRPDHDAVVVVSFETKEELDAWSAAQQ</sequence>
<reference evidence="1" key="1">
    <citation type="submission" date="2015-03" db="EMBL/GenBank/DDBJ databases">
        <title>Complete genome sequences of four Salmonella Typhimurium IncHI1 plasmids and their characteristics.</title>
        <authorList>
            <person name="Kubasova T."/>
            <person name="Matiasovicova J."/>
            <person name="Cejkova D."/>
            <person name="Sekelova Z."/>
            <person name="Polansky O."/>
            <person name="Medvecky M."/>
            <person name="Rychlik I."/>
            <person name="Juricova H."/>
        </authorList>
    </citation>
    <scope>NUCLEOTIDE SEQUENCE</scope>
    <source>
        <strain evidence="1">8025</strain>
        <plasmid evidence="1">p8025</plasmid>
    </source>
</reference>